<feature type="compositionally biased region" description="Low complexity" evidence="1">
    <location>
        <begin position="13"/>
        <end position="23"/>
    </location>
</feature>
<organism evidence="2 3">
    <name type="scientific">Phytophthora rubi</name>
    <dbReference type="NCBI Taxonomy" id="129364"/>
    <lineage>
        <taxon>Eukaryota</taxon>
        <taxon>Sar</taxon>
        <taxon>Stramenopiles</taxon>
        <taxon>Oomycota</taxon>
        <taxon>Peronosporomycetes</taxon>
        <taxon>Peronosporales</taxon>
        <taxon>Peronosporaceae</taxon>
        <taxon>Phytophthora</taxon>
    </lineage>
</organism>
<evidence type="ECO:0000313" key="2">
    <source>
        <dbReference type="EMBL" id="KAE8979356.1"/>
    </source>
</evidence>
<evidence type="ECO:0000256" key="1">
    <source>
        <dbReference type="SAM" id="MobiDB-lite"/>
    </source>
</evidence>
<evidence type="ECO:0000313" key="3">
    <source>
        <dbReference type="Proteomes" id="UP000435112"/>
    </source>
</evidence>
<sequence length="49" mass="5077">MFAAGVKAGEGGSRAARQAGGARRLTLQDGHDFRELGCSLAQMLIAQCV</sequence>
<proteinExistence type="predicted"/>
<feature type="region of interest" description="Disordered" evidence="1">
    <location>
        <begin position="1"/>
        <end position="23"/>
    </location>
</feature>
<dbReference type="EMBL" id="QXFU01003001">
    <property type="protein sequence ID" value="KAE8979356.1"/>
    <property type="molecule type" value="Genomic_DNA"/>
</dbReference>
<gene>
    <name evidence="2" type="ORF">PR002_g24437</name>
</gene>
<name>A0A6A3I991_9STRA</name>
<protein>
    <submittedName>
        <fullName evidence="2">Uncharacterized protein</fullName>
    </submittedName>
</protein>
<comment type="caution">
    <text evidence="2">The sequence shown here is derived from an EMBL/GenBank/DDBJ whole genome shotgun (WGS) entry which is preliminary data.</text>
</comment>
<accession>A0A6A3I991</accession>
<reference evidence="2 3" key="1">
    <citation type="submission" date="2018-09" db="EMBL/GenBank/DDBJ databases">
        <title>Genomic investigation of the strawberry pathogen Phytophthora fragariae indicates pathogenicity is determined by transcriptional variation in three key races.</title>
        <authorList>
            <person name="Adams T.M."/>
            <person name="Armitage A.D."/>
            <person name="Sobczyk M.K."/>
            <person name="Bates H.J."/>
            <person name="Dunwell J.M."/>
            <person name="Nellist C.F."/>
            <person name="Harrison R.J."/>
        </authorList>
    </citation>
    <scope>NUCLEOTIDE SEQUENCE [LARGE SCALE GENOMIC DNA]</scope>
    <source>
        <strain evidence="2 3">SCRP324</strain>
    </source>
</reference>
<dbReference type="Proteomes" id="UP000435112">
    <property type="component" value="Unassembled WGS sequence"/>
</dbReference>
<dbReference type="AlphaFoldDB" id="A0A6A3I991"/>